<evidence type="ECO:0000313" key="5">
    <source>
        <dbReference type="EMBL" id="RCW76852.1"/>
    </source>
</evidence>
<evidence type="ECO:0000259" key="4">
    <source>
        <dbReference type="PROSITE" id="PS51000"/>
    </source>
</evidence>
<dbReference type="InterPro" id="IPR001034">
    <property type="entry name" value="DeoR_HTH"/>
</dbReference>
<dbReference type="Proteomes" id="UP000252585">
    <property type="component" value="Unassembled WGS sequence"/>
</dbReference>
<organism evidence="5 6">
    <name type="scientific">Saliterribacillus persicus</name>
    <dbReference type="NCBI Taxonomy" id="930114"/>
    <lineage>
        <taxon>Bacteria</taxon>
        <taxon>Bacillati</taxon>
        <taxon>Bacillota</taxon>
        <taxon>Bacilli</taxon>
        <taxon>Bacillales</taxon>
        <taxon>Bacillaceae</taxon>
        <taxon>Saliterribacillus</taxon>
    </lineage>
</organism>
<dbReference type="GO" id="GO:0003700">
    <property type="term" value="F:DNA-binding transcription factor activity"/>
    <property type="evidence" value="ECO:0007669"/>
    <property type="project" value="InterPro"/>
</dbReference>
<reference evidence="5 6" key="1">
    <citation type="submission" date="2018-07" db="EMBL/GenBank/DDBJ databases">
        <title>Genomic Encyclopedia of Type Strains, Phase IV (KMG-IV): sequencing the most valuable type-strain genomes for metagenomic binning, comparative biology and taxonomic classification.</title>
        <authorList>
            <person name="Goeker M."/>
        </authorList>
    </citation>
    <scope>NUCLEOTIDE SEQUENCE [LARGE SCALE GENOMIC DNA]</scope>
    <source>
        <strain evidence="5 6">DSM 27696</strain>
    </source>
</reference>
<dbReference type="Gene3D" id="1.10.10.10">
    <property type="entry name" value="Winged helix-like DNA-binding domain superfamily/Winged helix DNA-binding domain"/>
    <property type="match status" value="1"/>
</dbReference>
<dbReference type="EMBL" id="QPJJ01000002">
    <property type="protein sequence ID" value="RCW76852.1"/>
    <property type="molecule type" value="Genomic_DNA"/>
</dbReference>
<protein>
    <submittedName>
        <fullName evidence="5">DeoR family transcriptional regulator</fullName>
    </submittedName>
</protein>
<keyword evidence="1" id="KW-0805">Transcription regulation</keyword>
<keyword evidence="3" id="KW-0804">Transcription</keyword>
<dbReference type="PANTHER" id="PTHR30363">
    <property type="entry name" value="HTH-TYPE TRANSCRIPTIONAL REGULATOR SRLR-RELATED"/>
    <property type="match status" value="1"/>
</dbReference>
<accession>A0A368Y9H3</accession>
<dbReference type="PROSITE" id="PS51000">
    <property type="entry name" value="HTH_DEOR_2"/>
    <property type="match status" value="1"/>
</dbReference>
<keyword evidence="2" id="KW-0238">DNA-binding</keyword>
<dbReference type="InterPro" id="IPR037171">
    <property type="entry name" value="NagB/RpiA_transferase-like"/>
</dbReference>
<dbReference type="InterPro" id="IPR036390">
    <property type="entry name" value="WH_DNA-bd_sf"/>
</dbReference>
<evidence type="ECO:0000313" key="6">
    <source>
        <dbReference type="Proteomes" id="UP000252585"/>
    </source>
</evidence>
<evidence type="ECO:0000256" key="2">
    <source>
        <dbReference type="ARBA" id="ARBA00023125"/>
    </source>
</evidence>
<keyword evidence="6" id="KW-1185">Reference proteome</keyword>
<proteinExistence type="predicted"/>
<dbReference type="InterPro" id="IPR050313">
    <property type="entry name" value="Carb_Metab_HTH_regulators"/>
</dbReference>
<dbReference type="SUPFAM" id="SSF100950">
    <property type="entry name" value="NagB/RpiA/CoA transferase-like"/>
    <property type="match status" value="1"/>
</dbReference>
<dbReference type="Gene3D" id="3.40.50.1360">
    <property type="match status" value="1"/>
</dbReference>
<dbReference type="InterPro" id="IPR014036">
    <property type="entry name" value="DeoR-like_C"/>
</dbReference>
<comment type="caution">
    <text evidence="5">The sequence shown here is derived from an EMBL/GenBank/DDBJ whole genome shotgun (WGS) entry which is preliminary data.</text>
</comment>
<dbReference type="Pfam" id="PF00455">
    <property type="entry name" value="DeoRC"/>
    <property type="match status" value="1"/>
</dbReference>
<feature type="domain" description="HTH deoR-type" evidence="4">
    <location>
        <begin position="3"/>
        <end position="58"/>
    </location>
</feature>
<dbReference type="SUPFAM" id="SSF46785">
    <property type="entry name" value="Winged helix' DNA-binding domain"/>
    <property type="match status" value="1"/>
</dbReference>
<dbReference type="GO" id="GO:0003677">
    <property type="term" value="F:DNA binding"/>
    <property type="evidence" value="ECO:0007669"/>
    <property type="project" value="UniProtKB-KW"/>
</dbReference>
<sequence length="248" mass="27358">MLTVERQEIILDSLKQKEVVSVREMVEQTGASESTIRRDLTEMESAQKIKRVHGGASLLRKKTEEPSLSEKTSLFQEEKTRIAKYAAEKIENGDCIYLDAGTTTMHMIPFLPPNIIVVTNGIPHIQTLLDQGIETYVVGGKLKQGTAALIGAKAIESIQSFRFDKCFLGINGIHLDYGYTTPDPEEAAVKQTAIAQAKENFVVADDTKFGDVSFAHVANLEQAQIITSKGISSDMEENITNKTRLEVV</sequence>
<dbReference type="OrthoDB" id="9797223at2"/>
<dbReference type="AlphaFoldDB" id="A0A368Y9H3"/>
<dbReference type="InterPro" id="IPR018356">
    <property type="entry name" value="Tscrpt_reg_HTH_DeoR_CS"/>
</dbReference>
<evidence type="ECO:0000256" key="3">
    <source>
        <dbReference type="ARBA" id="ARBA00023163"/>
    </source>
</evidence>
<name>A0A368Y9H3_9BACI</name>
<dbReference type="PROSITE" id="PS00894">
    <property type="entry name" value="HTH_DEOR_1"/>
    <property type="match status" value="1"/>
</dbReference>
<dbReference type="RefSeq" id="WP_114351621.1">
    <property type="nucleotide sequence ID" value="NZ_QPJJ01000002.1"/>
</dbReference>
<evidence type="ECO:0000256" key="1">
    <source>
        <dbReference type="ARBA" id="ARBA00023015"/>
    </source>
</evidence>
<dbReference type="SMART" id="SM00420">
    <property type="entry name" value="HTH_DEOR"/>
    <property type="match status" value="1"/>
</dbReference>
<dbReference type="InterPro" id="IPR036388">
    <property type="entry name" value="WH-like_DNA-bd_sf"/>
</dbReference>
<dbReference type="PANTHER" id="PTHR30363:SF56">
    <property type="entry name" value="TRANSCRIPTIONAL REGULATOR, DEOR FAMILY"/>
    <property type="match status" value="1"/>
</dbReference>
<dbReference type="SMART" id="SM01134">
    <property type="entry name" value="DeoRC"/>
    <property type="match status" value="1"/>
</dbReference>
<dbReference type="Pfam" id="PF08220">
    <property type="entry name" value="HTH_DeoR"/>
    <property type="match status" value="1"/>
</dbReference>
<dbReference type="PRINTS" id="PR00037">
    <property type="entry name" value="HTHLACR"/>
</dbReference>
<gene>
    <name evidence="5" type="ORF">DFR57_102127</name>
</gene>